<keyword evidence="1" id="KW-1133">Transmembrane helix</keyword>
<dbReference type="PaxDb" id="65489-OBART06G08930.1"/>
<evidence type="ECO:0000313" key="5">
    <source>
        <dbReference type="Proteomes" id="UP000026960"/>
    </source>
</evidence>
<dbReference type="HOGENOM" id="CLU_000288_43_10_1"/>
<dbReference type="PROSITE" id="PS01186">
    <property type="entry name" value="EGF_2"/>
    <property type="match status" value="1"/>
</dbReference>
<protein>
    <recommendedName>
        <fullName evidence="3">EGF-like domain-containing protein</fullName>
    </recommendedName>
</protein>
<feature type="domain" description="EGF-like" evidence="3">
    <location>
        <begin position="274"/>
        <end position="289"/>
    </location>
</feature>
<dbReference type="AlphaFoldDB" id="A0A0D3GEQ6"/>
<feature type="signal peptide" evidence="2">
    <location>
        <begin position="1"/>
        <end position="20"/>
    </location>
</feature>
<keyword evidence="2" id="KW-0732">Signal</keyword>
<dbReference type="STRING" id="65489.A0A0D3GEQ6"/>
<dbReference type="eggNOG" id="ENOG502RRUD">
    <property type="taxonomic scope" value="Eukaryota"/>
</dbReference>
<evidence type="ECO:0000256" key="1">
    <source>
        <dbReference type="SAM" id="Phobius"/>
    </source>
</evidence>
<dbReference type="EnsemblPlants" id="OBART06G08930.1">
    <property type="protein sequence ID" value="OBART06G08930.1"/>
    <property type="gene ID" value="OBART06G08930"/>
</dbReference>
<reference evidence="4" key="1">
    <citation type="journal article" date="2009" name="Rice">
        <title>De Novo Next Generation Sequencing of Plant Genomes.</title>
        <authorList>
            <person name="Rounsley S."/>
            <person name="Marri P.R."/>
            <person name="Yu Y."/>
            <person name="He R."/>
            <person name="Sisneros N."/>
            <person name="Goicoechea J.L."/>
            <person name="Lee S.J."/>
            <person name="Angelova A."/>
            <person name="Kudrna D."/>
            <person name="Luo M."/>
            <person name="Affourtit J."/>
            <person name="Desany B."/>
            <person name="Knight J."/>
            <person name="Niazi F."/>
            <person name="Egholm M."/>
            <person name="Wing R.A."/>
        </authorList>
    </citation>
    <scope>NUCLEOTIDE SEQUENCE [LARGE SCALE GENOMIC DNA]</scope>
    <source>
        <strain evidence="4">cv. IRGC 105608</strain>
    </source>
</reference>
<keyword evidence="1" id="KW-0472">Membrane</keyword>
<proteinExistence type="predicted"/>
<dbReference type="Proteomes" id="UP000026960">
    <property type="component" value="Chromosome 6"/>
</dbReference>
<dbReference type="Gramene" id="OBART06G08930.1">
    <property type="protein sequence ID" value="OBART06G08930.1"/>
    <property type="gene ID" value="OBART06G08930"/>
</dbReference>
<feature type="chain" id="PRO_5002262491" description="EGF-like domain-containing protein" evidence="2">
    <location>
        <begin position="21"/>
        <end position="476"/>
    </location>
</feature>
<sequence>MRTAVAWLALAVLMSPLATAAMATTGGRNCSGCGFLDTITYPFGIGPGCSLPGFSVTCVVDAGEGNARHLLLGNQTIDLYSVGSQQSSETVRIYISYSLKMIRGVRDYSVHWESAGRAFAISRWSNNSMFVFGCGIKASLFIPGSGDEIGNCSVGCVDSKIMERLPYGPCVGIGCCVIPIQVNLRAFTLNISRTSGFDPWNQVTAFVTSSELSDGFRPGEVLDLFGDSLIAPAELDWAIPYKPNCKSALEDRSNYACISNNSKCLDSPIGGYICQCLSGYGNPYVLDGCQQGSRLPAIEFIQPETDCPTWCGNVSIPLAALRNSTCTLHVYRGPITNVPHLADGTVVTGISTDEGVLQVREVSEPDGFLPGSHGPPLYALSDESGVVKWAFDHATCEQAKDSDYRCFSPHSDCVDVTDDRTHMHLGYRCKCSVGFEGNPYLKDGCTGVTIGLSSDGGIIVLAAFFVVLSRRWKKGV</sequence>
<dbReference type="SMART" id="SM00181">
    <property type="entry name" value="EGF"/>
    <property type="match status" value="2"/>
</dbReference>
<dbReference type="PANTHER" id="PTHR33491">
    <property type="entry name" value="OSJNBA0016N04.9 PROTEIN"/>
    <property type="match status" value="1"/>
</dbReference>
<feature type="transmembrane region" description="Helical" evidence="1">
    <location>
        <begin position="448"/>
        <end position="468"/>
    </location>
</feature>
<keyword evidence="5" id="KW-1185">Reference proteome</keyword>
<dbReference type="InterPro" id="IPR000742">
    <property type="entry name" value="EGF"/>
</dbReference>
<evidence type="ECO:0000313" key="4">
    <source>
        <dbReference type="EnsemblPlants" id="OBART06G08930.1"/>
    </source>
</evidence>
<evidence type="ECO:0000256" key="2">
    <source>
        <dbReference type="SAM" id="SignalP"/>
    </source>
</evidence>
<evidence type="ECO:0000259" key="3">
    <source>
        <dbReference type="PROSITE" id="PS01186"/>
    </source>
</evidence>
<name>A0A0D3GEQ6_9ORYZ</name>
<accession>A0A0D3GEQ6</accession>
<reference evidence="4" key="2">
    <citation type="submission" date="2015-03" db="UniProtKB">
        <authorList>
            <consortium name="EnsemblPlants"/>
        </authorList>
    </citation>
    <scope>IDENTIFICATION</scope>
</reference>
<keyword evidence="1" id="KW-0812">Transmembrane</keyword>
<organism evidence="4">
    <name type="scientific">Oryza barthii</name>
    <dbReference type="NCBI Taxonomy" id="65489"/>
    <lineage>
        <taxon>Eukaryota</taxon>
        <taxon>Viridiplantae</taxon>
        <taxon>Streptophyta</taxon>
        <taxon>Embryophyta</taxon>
        <taxon>Tracheophyta</taxon>
        <taxon>Spermatophyta</taxon>
        <taxon>Magnoliopsida</taxon>
        <taxon>Liliopsida</taxon>
        <taxon>Poales</taxon>
        <taxon>Poaceae</taxon>
        <taxon>BOP clade</taxon>
        <taxon>Oryzoideae</taxon>
        <taxon>Oryzeae</taxon>
        <taxon>Oryzinae</taxon>
        <taxon>Oryza</taxon>
    </lineage>
</organism>